<protein>
    <submittedName>
        <fullName evidence="3">Putative membrane protein</fullName>
    </submittedName>
</protein>
<feature type="region of interest" description="Disordered" evidence="1">
    <location>
        <begin position="20"/>
        <end position="42"/>
    </location>
</feature>
<feature type="chain" id="PRO_5031030221" evidence="2">
    <location>
        <begin position="23"/>
        <end position="139"/>
    </location>
</feature>
<evidence type="ECO:0000256" key="1">
    <source>
        <dbReference type="SAM" id="MobiDB-lite"/>
    </source>
</evidence>
<keyword evidence="2" id="KW-0732">Signal</keyword>
<sequence length="139" mass="14781">MRAIAATALVALSAAACSPASQDGAAPRDGGPTSADPAPGFRAIGQEPGWLAEVARGDAPAIRLLLDYGERRLTLPRSTAFDEDGNRSFGYRGMADGLAVELRIHRETCHDTMSGEAFETRVELRVGEERFDGCGMFLP</sequence>
<proteinExistence type="predicted"/>
<keyword evidence="4" id="KW-1185">Reference proteome</keyword>
<name>A0A7W7XYK9_9GAMM</name>
<dbReference type="Proteomes" id="UP000519004">
    <property type="component" value="Unassembled WGS sequence"/>
</dbReference>
<reference evidence="3 4" key="1">
    <citation type="submission" date="2020-08" db="EMBL/GenBank/DDBJ databases">
        <title>Genomic Encyclopedia of Type Strains, Phase IV (KMG-IV): sequencing the most valuable type-strain genomes for metagenomic binning, comparative biology and taxonomic classification.</title>
        <authorList>
            <person name="Goeker M."/>
        </authorList>
    </citation>
    <scope>NUCLEOTIDE SEQUENCE [LARGE SCALE GENOMIC DNA]</scope>
    <source>
        <strain evidence="3 4">DSM 25897</strain>
    </source>
</reference>
<dbReference type="PROSITE" id="PS51257">
    <property type="entry name" value="PROKAR_LIPOPROTEIN"/>
    <property type="match status" value="1"/>
</dbReference>
<evidence type="ECO:0000256" key="2">
    <source>
        <dbReference type="SAM" id="SignalP"/>
    </source>
</evidence>
<comment type="caution">
    <text evidence="3">The sequence shown here is derived from an EMBL/GenBank/DDBJ whole genome shotgun (WGS) entry which is preliminary data.</text>
</comment>
<organism evidence="3 4">
    <name type="scientific">Rehaibacterium terrae</name>
    <dbReference type="NCBI Taxonomy" id="1341696"/>
    <lineage>
        <taxon>Bacteria</taxon>
        <taxon>Pseudomonadati</taxon>
        <taxon>Pseudomonadota</taxon>
        <taxon>Gammaproteobacteria</taxon>
        <taxon>Lysobacterales</taxon>
        <taxon>Lysobacteraceae</taxon>
        <taxon>Rehaibacterium</taxon>
    </lineage>
</organism>
<evidence type="ECO:0000313" key="3">
    <source>
        <dbReference type="EMBL" id="MBB5014810.1"/>
    </source>
</evidence>
<dbReference type="RefSeq" id="WP_183947379.1">
    <property type="nucleotide sequence ID" value="NZ_JACHHX010000003.1"/>
</dbReference>
<dbReference type="AlphaFoldDB" id="A0A7W7XYK9"/>
<accession>A0A7W7XYK9</accession>
<dbReference type="EMBL" id="JACHHX010000003">
    <property type="protein sequence ID" value="MBB5014810.1"/>
    <property type="molecule type" value="Genomic_DNA"/>
</dbReference>
<feature type="signal peptide" evidence="2">
    <location>
        <begin position="1"/>
        <end position="22"/>
    </location>
</feature>
<gene>
    <name evidence="3" type="ORF">HNQ58_000686</name>
</gene>
<evidence type="ECO:0000313" key="4">
    <source>
        <dbReference type="Proteomes" id="UP000519004"/>
    </source>
</evidence>